<sequence>MLEDHIRKVSFLELRQVCYDAFEVMSFLDSQQVDLIFLDIHMPQLSGMELAAMLPKAQRIIFTTAFSAYALEGYDYNALDYLLKPITFKRFMQAAEKARELLLPVKTAEMPENSADQASIIFIKSGKALLKMQYSQILYFEAFKEYVTVVHREGTAMIYKRMKQLEAQLPAFFVRIHNSYIINIHHVDKITDGRAILGSRELPVSSGYKDQLADVIAKMLL</sequence>
<dbReference type="RefSeq" id="WP_341840580.1">
    <property type="nucleotide sequence ID" value="NZ_CP149792.1"/>
</dbReference>
<organism evidence="4 5">
    <name type="scientific">Chitinophaga caseinilytica</name>
    <dbReference type="NCBI Taxonomy" id="2267521"/>
    <lineage>
        <taxon>Bacteria</taxon>
        <taxon>Pseudomonadati</taxon>
        <taxon>Bacteroidota</taxon>
        <taxon>Chitinophagia</taxon>
        <taxon>Chitinophagales</taxon>
        <taxon>Chitinophagaceae</taxon>
        <taxon>Chitinophaga</taxon>
    </lineage>
</organism>
<dbReference type="Pfam" id="PF04397">
    <property type="entry name" value="LytTR"/>
    <property type="match status" value="1"/>
</dbReference>
<dbReference type="Gene3D" id="2.40.50.1020">
    <property type="entry name" value="LytTr DNA-binding domain"/>
    <property type="match status" value="1"/>
</dbReference>
<keyword evidence="5" id="KW-1185">Reference proteome</keyword>
<dbReference type="InterPro" id="IPR011006">
    <property type="entry name" value="CheY-like_superfamily"/>
</dbReference>
<dbReference type="SMART" id="SM00850">
    <property type="entry name" value="LytTR"/>
    <property type="match status" value="1"/>
</dbReference>
<dbReference type="PROSITE" id="PS50110">
    <property type="entry name" value="RESPONSE_REGULATORY"/>
    <property type="match status" value="1"/>
</dbReference>
<gene>
    <name evidence="4" type="ORF">WJU22_23330</name>
</gene>
<feature type="domain" description="Response regulatory" evidence="2">
    <location>
        <begin position="1"/>
        <end position="99"/>
    </location>
</feature>
<keyword evidence="1" id="KW-0597">Phosphoprotein</keyword>
<name>A0ABZ2Z588_9BACT</name>
<evidence type="ECO:0000313" key="4">
    <source>
        <dbReference type="EMBL" id="WZN45836.1"/>
    </source>
</evidence>
<evidence type="ECO:0000259" key="3">
    <source>
        <dbReference type="PROSITE" id="PS50930"/>
    </source>
</evidence>
<dbReference type="Proteomes" id="UP001449657">
    <property type="component" value="Chromosome"/>
</dbReference>
<dbReference type="InterPro" id="IPR001789">
    <property type="entry name" value="Sig_transdc_resp-reg_receiver"/>
</dbReference>
<proteinExistence type="predicted"/>
<feature type="domain" description="HTH LytTR-type" evidence="3">
    <location>
        <begin position="121"/>
        <end position="218"/>
    </location>
</feature>
<feature type="modified residue" description="4-aspartylphosphate" evidence="1">
    <location>
        <position position="39"/>
    </location>
</feature>
<reference evidence="4 5" key="1">
    <citation type="submission" date="2024-03" db="EMBL/GenBank/DDBJ databases">
        <title>Chitinophaga caseinilytica sp. nov., a casein hydrolysing bacterium isolated from forest soil.</title>
        <authorList>
            <person name="Lee D.S."/>
            <person name="Han D.M."/>
            <person name="Baek J.H."/>
            <person name="Choi D.G."/>
            <person name="Jeon J.H."/>
            <person name="Jeon C.O."/>
        </authorList>
    </citation>
    <scope>NUCLEOTIDE SEQUENCE [LARGE SCALE GENOMIC DNA]</scope>
    <source>
        <strain evidence="4 5">KACC 19118</strain>
    </source>
</reference>
<protein>
    <submittedName>
        <fullName evidence="4">LytTR family DNA-binding domain-containing protein</fullName>
    </submittedName>
</protein>
<dbReference type="SMART" id="SM00448">
    <property type="entry name" value="REC"/>
    <property type="match status" value="1"/>
</dbReference>
<accession>A0ABZ2Z588</accession>
<evidence type="ECO:0000256" key="1">
    <source>
        <dbReference type="PROSITE-ProRule" id="PRU00169"/>
    </source>
</evidence>
<dbReference type="PANTHER" id="PTHR37299:SF1">
    <property type="entry name" value="STAGE 0 SPORULATION PROTEIN A HOMOLOG"/>
    <property type="match status" value="1"/>
</dbReference>
<dbReference type="InterPro" id="IPR007492">
    <property type="entry name" value="LytTR_DNA-bd_dom"/>
</dbReference>
<dbReference type="Pfam" id="PF00072">
    <property type="entry name" value="Response_reg"/>
    <property type="match status" value="1"/>
</dbReference>
<dbReference type="Gene3D" id="3.40.50.2300">
    <property type="match status" value="1"/>
</dbReference>
<dbReference type="SUPFAM" id="SSF52172">
    <property type="entry name" value="CheY-like"/>
    <property type="match status" value="1"/>
</dbReference>
<dbReference type="EMBL" id="CP150096">
    <property type="protein sequence ID" value="WZN45836.1"/>
    <property type="molecule type" value="Genomic_DNA"/>
</dbReference>
<keyword evidence="4" id="KW-0238">DNA-binding</keyword>
<dbReference type="PROSITE" id="PS50930">
    <property type="entry name" value="HTH_LYTTR"/>
    <property type="match status" value="1"/>
</dbReference>
<dbReference type="PANTHER" id="PTHR37299">
    <property type="entry name" value="TRANSCRIPTIONAL REGULATOR-RELATED"/>
    <property type="match status" value="1"/>
</dbReference>
<evidence type="ECO:0000259" key="2">
    <source>
        <dbReference type="PROSITE" id="PS50110"/>
    </source>
</evidence>
<dbReference type="GO" id="GO:0003677">
    <property type="term" value="F:DNA binding"/>
    <property type="evidence" value="ECO:0007669"/>
    <property type="project" value="UniProtKB-KW"/>
</dbReference>
<evidence type="ECO:0000313" key="5">
    <source>
        <dbReference type="Proteomes" id="UP001449657"/>
    </source>
</evidence>
<dbReference type="InterPro" id="IPR046947">
    <property type="entry name" value="LytR-like"/>
</dbReference>